<name>A0A0C2G951_9BILA</name>
<sequence>MHPLLGKRFYIKPERLTKCHQSDYDELMRRVELMSSAFQCFTLRTLLGNDIIVIKCSPEHPDTEERLSRMGSGDEVAGLMNLSYCGDPKREPASYWNYPQVIIFAQPNASDLGEYLQPFHLNIPLLAELFETDVYAFDYSGYGYSSGTVSERNIYADIRAVFDFVRMRRPDKKVVLLGYSIGTAAVADLAASKPDGLVGVVMVAPFTSGFRLFGAKPANAHTSKLDRFTTCDKMASIDVPVLVCHGSGDEAIPMEHGLEIARRARRSVPPLIVHGADHMVPIKGVDPLSESAAPYDGWVRRLPVFLNPISSYQRQIDSRPFQSDDLTGWTSIGA</sequence>
<dbReference type="PANTHER" id="PTHR12277:SF39">
    <property type="entry name" value="SERINE AMINOPEPTIDASE S33 DOMAIN-CONTAINING PROTEIN"/>
    <property type="match status" value="1"/>
</dbReference>
<dbReference type="InterPro" id="IPR029058">
    <property type="entry name" value="AB_hydrolase_fold"/>
</dbReference>
<organism evidence="2 3">
    <name type="scientific">Ancylostoma duodenale</name>
    <dbReference type="NCBI Taxonomy" id="51022"/>
    <lineage>
        <taxon>Eukaryota</taxon>
        <taxon>Metazoa</taxon>
        <taxon>Ecdysozoa</taxon>
        <taxon>Nematoda</taxon>
        <taxon>Chromadorea</taxon>
        <taxon>Rhabditida</taxon>
        <taxon>Rhabditina</taxon>
        <taxon>Rhabditomorpha</taxon>
        <taxon>Strongyloidea</taxon>
        <taxon>Ancylostomatidae</taxon>
        <taxon>Ancylostomatinae</taxon>
        <taxon>Ancylostoma</taxon>
    </lineage>
</organism>
<dbReference type="Gene3D" id="3.40.50.1820">
    <property type="entry name" value="alpha/beta hydrolase"/>
    <property type="match status" value="1"/>
</dbReference>
<dbReference type="SUPFAM" id="SSF53474">
    <property type="entry name" value="alpha/beta-Hydrolases"/>
    <property type="match status" value="1"/>
</dbReference>
<evidence type="ECO:0000313" key="2">
    <source>
        <dbReference type="EMBL" id="KIH55354.1"/>
    </source>
</evidence>
<dbReference type="Proteomes" id="UP000054047">
    <property type="component" value="Unassembled WGS sequence"/>
</dbReference>
<dbReference type="GO" id="GO:0008474">
    <property type="term" value="F:palmitoyl-(protein) hydrolase activity"/>
    <property type="evidence" value="ECO:0007669"/>
    <property type="project" value="TreeGrafter"/>
</dbReference>
<reference evidence="2 3" key="1">
    <citation type="submission" date="2013-12" db="EMBL/GenBank/DDBJ databases">
        <title>Draft genome of the parsitic nematode Ancylostoma duodenale.</title>
        <authorList>
            <person name="Mitreva M."/>
        </authorList>
    </citation>
    <scope>NUCLEOTIDE SEQUENCE [LARGE SCALE GENOMIC DNA]</scope>
    <source>
        <strain evidence="2 3">Zhejiang</strain>
    </source>
</reference>
<keyword evidence="3" id="KW-1185">Reference proteome</keyword>
<dbReference type="InterPro" id="IPR022742">
    <property type="entry name" value="Hydrolase_4"/>
</dbReference>
<dbReference type="AlphaFoldDB" id="A0A0C2G951"/>
<dbReference type="GO" id="GO:0005886">
    <property type="term" value="C:plasma membrane"/>
    <property type="evidence" value="ECO:0007669"/>
    <property type="project" value="TreeGrafter"/>
</dbReference>
<dbReference type="OrthoDB" id="446723at2759"/>
<feature type="domain" description="Serine aminopeptidase S33" evidence="1">
    <location>
        <begin position="132"/>
        <end position="208"/>
    </location>
</feature>
<gene>
    <name evidence="2" type="ORF">ANCDUO_14488</name>
</gene>
<evidence type="ECO:0000259" key="1">
    <source>
        <dbReference type="Pfam" id="PF12146"/>
    </source>
</evidence>
<dbReference type="PANTHER" id="PTHR12277">
    <property type="entry name" value="ALPHA/BETA HYDROLASE DOMAIN-CONTAINING PROTEIN"/>
    <property type="match status" value="1"/>
</dbReference>
<dbReference type="EMBL" id="KN737498">
    <property type="protein sequence ID" value="KIH55354.1"/>
    <property type="molecule type" value="Genomic_DNA"/>
</dbReference>
<dbReference type="Pfam" id="PF12146">
    <property type="entry name" value="Hydrolase_4"/>
    <property type="match status" value="1"/>
</dbReference>
<evidence type="ECO:0000313" key="3">
    <source>
        <dbReference type="Proteomes" id="UP000054047"/>
    </source>
</evidence>
<accession>A0A0C2G951</accession>
<proteinExistence type="predicted"/>
<protein>
    <recommendedName>
        <fullName evidence="1">Serine aminopeptidase S33 domain-containing protein</fullName>
    </recommendedName>
</protein>
<dbReference type="GO" id="GO:0010008">
    <property type="term" value="C:endosome membrane"/>
    <property type="evidence" value="ECO:0007669"/>
    <property type="project" value="TreeGrafter"/>
</dbReference>